<keyword evidence="2" id="KW-1185">Reference proteome</keyword>
<sequence>MSSAALCVDPGYLTGMCHAQLLARASSVLRACVCLVVHASTGTGTLSSAWASSVLQMGWHSVAHKHWHMHDQCRPRALARAPWHE</sequence>
<organism evidence="1 2">
    <name type="scientific">Trema orientale</name>
    <name type="common">Charcoal tree</name>
    <name type="synonym">Celtis orientalis</name>
    <dbReference type="NCBI Taxonomy" id="63057"/>
    <lineage>
        <taxon>Eukaryota</taxon>
        <taxon>Viridiplantae</taxon>
        <taxon>Streptophyta</taxon>
        <taxon>Embryophyta</taxon>
        <taxon>Tracheophyta</taxon>
        <taxon>Spermatophyta</taxon>
        <taxon>Magnoliopsida</taxon>
        <taxon>eudicotyledons</taxon>
        <taxon>Gunneridae</taxon>
        <taxon>Pentapetalae</taxon>
        <taxon>rosids</taxon>
        <taxon>fabids</taxon>
        <taxon>Rosales</taxon>
        <taxon>Cannabaceae</taxon>
        <taxon>Trema</taxon>
    </lineage>
</organism>
<proteinExistence type="predicted"/>
<dbReference type="EMBL" id="JXTC01000609">
    <property type="protein sequence ID" value="PON43695.1"/>
    <property type="molecule type" value="Genomic_DNA"/>
</dbReference>
<reference evidence="2" key="1">
    <citation type="submission" date="2016-06" db="EMBL/GenBank/DDBJ databases">
        <title>Parallel loss of symbiosis genes in relatives of nitrogen-fixing non-legume Parasponia.</title>
        <authorList>
            <person name="Van Velzen R."/>
            <person name="Holmer R."/>
            <person name="Bu F."/>
            <person name="Rutten L."/>
            <person name="Van Zeijl A."/>
            <person name="Liu W."/>
            <person name="Santuari L."/>
            <person name="Cao Q."/>
            <person name="Sharma T."/>
            <person name="Shen D."/>
            <person name="Roswanjaya Y."/>
            <person name="Wardhani T."/>
            <person name="Kalhor M.S."/>
            <person name="Jansen J."/>
            <person name="Van den Hoogen J."/>
            <person name="Gungor B."/>
            <person name="Hartog M."/>
            <person name="Hontelez J."/>
            <person name="Verver J."/>
            <person name="Yang W.-C."/>
            <person name="Schijlen E."/>
            <person name="Repin R."/>
            <person name="Schilthuizen M."/>
            <person name="Schranz E."/>
            <person name="Heidstra R."/>
            <person name="Miyata K."/>
            <person name="Fedorova E."/>
            <person name="Kohlen W."/>
            <person name="Bisseling T."/>
            <person name="Smit S."/>
            <person name="Geurts R."/>
        </authorList>
    </citation>
    <scope>NUCLEOTIDE SEQUENCE [LARGE SCALE GENOMIC DNA]</scope>
    <source>
        <strain evidence="2">cv. RG33-2</strain>
    </source>
</reference>
<accession>A0A2P5B4I7</accession>
<comment type="caution">
    <text evidence="1">The sequence shown here is derived from an EMBL/GenBank/DDBJ whole genome shotgun (WGS) entry which is preliminary data.</text>
</comment>
<protein>
    <submittedName>
        <fullName evidence="1">Uncharacterized protein</fullName>
    </submittedName>
</protein>
<name>A0A2P5B4I7_TREOI</name>
<dbReference type="AlphaFoldDB" id="A0A2P5B4I7"/>
<evidence type="ECO:0000313" key="2">
    <source>
        <dbReference type="Proteomes" id="UP000237000"/>
    </source>
</evidence>
<gene>
    <name evidence="1" type="ORF">TorRG33x02_333140</name>
</gene>
<dbReference type="Proteomes" id="UP000237000">
    <property type="component" value="Unassembled WGS sequence"/>
</dbReference>
<evidence type="ECO:0000313" key="1">
    <source>
        <dbReference type="EMBL" id="PON43695.1"/>
    </source>
</evidence>
<dbReference type="InParanoid" id="A0A2P5B4I7"/>